<comment type="caution">
    <text evidence="1">The sequence shown here is derived from an EMBL/GenBank/DDBJ whole genome shotgun (WGS) entry which is preliminary data.</text>
</comment>
<dbReference type="STRING" id="1208323.B30_13479"/>
<gene>
    <name evidence="1" type="ORF">B30_13479</name>
</gene>
<dbReference type="AlphaFoldDB" id="K2J5Y2"/>
<proteinExistence type="predicted"/>
<name>K2J5Y2_9RHOB</name>
<dbReference type="eggNOG" id="COG1136">
    <property type="taxonomic scope" value="Bacteria"/>
</dbReference>
<evidence type="ECO:0000313" key="2">
    <source>
        <dbReference type="Proteomes" id="UP000006762"/>
    </source>
</evidence>
<keyword evidence="2" id="KW-1185">Reference proteome</keyword>
<dbReference type="Gene3D" id="3.40.50.300">
    <property type="entry name" value="P-loop containing nucleotide triphosphate hydrolases"/>
    <property type="match status" value="1"/>
</dbReference>
<evidence type="ECO:0000313" key="1">
    <source>
        <dbReference type="EMBL" id="EKE70478.1"/>
    </source>
</evidence>
<dbReference type="Proteomes" id="UP000006762">
    <property type="component" value="Unassembled WGS sequence"/>
</dbReference>
<protein>
    <submittedName>
        <fullName evidence="1">Peptide ABC transporter ATPase</fullName>
    </submittedName>
</protein>
<accession>K2J5Y2</accession>
<dbReference type="OrthoDB" id="9802264at2"/>
<organism evidence="1 2">
    <name type="scientific">Celeribacter baekdonensis B30</name>
    <dbReference type="NCBI Taxonomy" id="1208323"/>
    <lineage>
        <taxon>Bacteria</taxon>
        <taxon>Pseudomonadati</taxon>
        <taxon>Pseudomonadota</taxon>
        <taxon>Alphaproteobacteria</taxon>
        <taxon>Rhodobacterales</taxon>
        <taxon>Roseobacteraceae</taxon>
        <taxon>Celeribacter</taxon>
    </lineage>
</organism>
<dbReference type="SUPFAM" id="SSF52540">
    <property type="entry name" value="P-loop containing nucleoside triphosphate hydrolases"/>
    <property type="match status" value="1"/>
</dbReference>
<reference evidence="1 2" key="1">
    <citation type="submission" date="2012-09" db="EMBL/GenBank/DDBJ databases">
        <title>Celeribacter baekdonensis B30 Genome Sequencing.</title>
        <authorList>
            <person name="Wang W."/>
        </authorList>
    </citation>
    <scope>NUCLEOTIDE SEQUENCE [LARGE SCALE GENOMIC DNA]</scope>
    <source>
        <strain evidence="1 2">B30</strain>
    </source>
</reference>
<sequence length="130" mass="14446">MTIIGCIVDPSIGQVSLDGEQVYGNRWLRGDLRRLRLDKIGFIFQAHNLLPFLNATDTVALVLQLAGKSRVQELLEYLEIGPRARAMPALLSGARTLSLFRTSSEFEILGRLHGRATPSLCGRRPRRCTG</sequence>
<dbReference type="RefSeq" id="WP_009572660.1">
    <property type="nucleotide sequence ID" value="NZ_AMRK01000007.1"/>
</dbReference>
<dbReference type="EMBL" id="AMRK01000007">
    <property type="protein sequence ID" value="EKE70478.1"/>
    <property type="molecule type" value="Genomic_DNA"/>
</dbReference>
<dbReference type="PATRIC" id="fig|1208323.3.peg.2790"/>
<dbReference type="InterPro" id="IPR027417">
    <property type="entry name" value="P-loop_NTPase"/>
</dbReference>